<feature type="chain" id="PRO_5015559902" evidence="7">
    <location>
        <begin position="27"/>
        <end position="319"/>
    </location>
</feature>
<dbReference type="EMBL" id="GGMR01015720">
    <property type="protein sequence ID" value="MBY28339.1"/>
    <property type="molecule type" value="Transcribed_RNA"/>
</dbReference>
<dbReference type="InterPro" id="IPR017850">
    <property type="entry name" value="Alkaline_phosphatase_core_sf"/>
</dbReference>
<evidence type="ECO:0000256" key="5">
    <source>
        <dbReference type="ARBA" id="ARBA00022837"/>
    </source>
</evidence>
<comment type="similarity">
    <text evidence="2">Belongs to the sulfatase family.</text>
</comment>
<evidence type="ECO:0000259" key="8">
    <source>
        <dbReference type="Pfam" id="PF00884"/>
    </source>
</evidence>
<sequence length="319" mass="35939">MDFSVRRITGILLLIVNLQLTGYALQRETKKQPHIILIIADDLGWNDVGFHGSVQIPTPNIDALAYNGVILNRHYVQPTCTPSRAALLTGKYPIRYGFQGTPIAAGQASALPTNEKILPQYLKELGYSTHLVGKWHLGYYQKRFTPTQRGFDTHFGYWNGYISYRNSIHAKNTTMSGIDARRGFERAGNEMDRDRYATDVFTGEACKIIESSKRENTKMFLMVSHLAVHSGNIGPNHLEVSNKTYNDEVFGYIENENRRLYAGMLTSLDDSVGKIIESLDKNEMLKDSIVVFMSDNGAPTDDPLWGHENFGSNWPLRGV</sequence>
<evidence type="ECO:0000256" key="6">
    <source>
        <dbReference type="ARBA" id="ARBA00023180"/>
    </source>
</evidence>
<evidence type="ECO:0000256" key="7">
    <source>
        <dbReference type="SAM" id="SignalP"/>
    </source>
</evidence>
<feature type="signal peptide" evidence="7">
    <location>
        <begin position="1"/>
        <end position="26"/>
    </location>
</feature>
<proteinExistence type="inferred from homology"/>
<dbReference type="PANTHER" id="PTHR10342">
    <property type="entry name" value="ARYLSULFATASE"/>
    <property type="match status" value="1"/>
</dbReference>
<reference evidence="9" key="1">
    <citation type="submission" date="2018-04" db="EMBL/GenBank/DDBJ databases">
        <title>Transcriptome of Schizaphis graminum biotype I.</title>
        <authorList>
            <person name="Scully E.D."/>
            <person name="Geib S.M."/>
            <person name="Palmer N.A."/>
            <person name="Koch K."/>
            <person name="Bradshaw J."/>
            <person name="Heng-Moss T."/>
            <person name="Sarath G."/>
        </authorList>
    </citation>
    <scope>NUCLEOTIDE SEQUENCE</scope>
</reference>
<dbReference type="PROSITE" id="PS00149">
    <property type="entry name" value="SULFATASE_2"/>
    <property type="match status" value="1"/>
</dbReference>
<dbReference type="InterPro" id="IPR000917">
    <property type="entry name" value="Sulfatase_N"/>
</dbReference>
<keyword evidence="7" id="KW-0732">Signal</keyword>
<organism evidence="9">
    <name type="scientific">Schizaphis graminum</name>
    <name type="common">Green bug aphid</name>
    <dbReference type="NCBI Taxonomy" id="13262"/>
    <lineage>
        <taxon>Eukaryota</taxon>
        <taxon>Metazoa</taxon>
        <taxon>Ecdysozoa</taxon>
        <taxon>Arthropoda</taxon>
        <taxon>Hexapoda</taxon>
        <taxon>Insecta</taxon>
        <taxon>Pterygota</taxon>
        <taxon>Neoptera</taxon>
        <taxon>Paraneoptera</taxon>
        <taxon>Hemiptera</taxon>
        <taxon>Sternorrhyncha</taxon>
        <taxon>Aphidomorpha</taxon>
        <taxon>Aphidoidea</taxon>
        <taxon>Aphididae</taxon>
        <taxon>Aphidini</taxon>
        <taxon>Schizaphis</taxon>
    </lineage>
</organism>
<evidence type="ECO:0000256" key="3">
    <source>
        <dbReference type="ARBA" id="ARBA00022723"/>
    </source>
</evidence>
<name>A0A2S2PFX0_SCHGA</name>
<dbReference type="Pfam" id="PF00884">
    <property type="entry name" value="Sulfatase"/>
    <property type="match status" value="1"/>
</dbReference>
<dbReference type="PROSITE" id="PS00523">
    <property type="entry name" value="SULFATASE_1"/>
    <property type="match status" value="1"/>
</dbReference>
<evidence type="ECO:0000256" key="1">
    <source>
        <dbReference type="ARBA" id="ARBA00001913"/>
    </source>
</evidence>
<keyword evidence="6" id="KW-0325">Glycoprotein</keyword>
<keyword evidence="4" id="KW-0378">Hydrolase</keyword>
<feature type="domain" description="Sulfatase N-terminal" evidence="8">
    <location>
        <begin position="33"/>
        <end position="307"/>
    </location>
</feature>
<evidence type="ECO:0000313" key="9">
    <source>
        <dbReference type="EMBL" id="MBY28339.1"/>
    </source>
</evidence>
<dbReference type="InterPro" id="IPR024607">
    <property type="entry name" value="Sulfatase_CS"/>
</dbReference>
<gene>
    <name evidence="9" type="primary">Arsb_4</name>
    <name evidence="9" type="ORF">g.134860</name>
</gene>
<accession>A0A2S2PFX0</accession>
<dbReference type="CDD" id="cd16029">
    <property type="entry name" value="4-S"/>
    <property type="match status" value="1"/>
</dbReference>
<dbReference type="GO" id="GO:0008484">
    <property type="term" value="F:sulfuric ester hydrolase activity"/>
    <property type="evidence" value="ECO:0007669"/>
    <property type="project" value="InterPro"/>
</dbReference>
<keyword evidence="3" id="KW-0479">Metal-binding</keyword>
<keyword evidence="5" id="KW-0106">Calcium</keyword>
<dbReference type="InterPro" id="IPR047115">
    <property type="entry name" value="ARSB"/>
</dbReference>
<dbReference type="SUPFAM" id="SSF53649">
    <property type="entry name" value="Alkaline phosphatase-like"/>
    <property type="match status" value="1"/>
</dbReference>
<evidence type="ECO:0000256" key="2">
    <source>
        <dbReference type="ARBA" id="ARBA00008779"/>
    </source>
</evidence>
<dbReference type="AlphaFoldDB" id="A0A2S2PFX0"/>
<dbReference type="Gene3D" id="3.40.720.10">
    <property type="entry name" value="Alkaline Phosphatase, subunit A"/>
    <property type="match status" value="1"/>
</dbReference>
<comment type="cofactor">
    <cofactor evidence="1">
        <name>Ca(2+)</name>
        <dbReference type="ChEBI" id="CHEBI:29108"/>
    </cofactor>
</comment>
<dbReference type="PANTHER" id="PTHR10342:SF273">
    <property type="entry name" value="RE14504P"/>
    <property type="match status" value="1"/>
</dbReference>
<dbReference type="GO" id="GO:0046872">
    <property type="term" value="F:metal ion binding"/>
    <property type="evidence" value="ECO:0007669"/>
    <property type="project" value="UniProtKB-KW"/>
</dbReference>
<evidence type="ECO:0000256" key="4">
    <source>
        <dbReference type="ARBA" id="ARBA00022801"/>
    </source>
</evidence>
<protein>
    <submittedName>
        <fullName evidence="9">Arylsulfatase B</fullName>
    </submittedName>
</protein>